<dbReference type="OrthoDB" id="3935322at2759"/>
<sequence length="82" mass="8921">MTSSKFVEILDQTSVPYSHENVSLEDTLAETRRRSQSTSSISSLSDKSTSTSPARSPTSSPTSSLAPVKTRLRAFSLKKLKT</sequence>
<evidence type="ECO:0000313" key="2">
    <source>
        <dbReference type="EMBL" id="KAH9834374.1"/>
    </source>
</evidence>
<name>A0A9W7W473_9PEZI</name>
<reference evidence="2 3" key="2">
    <citation type="journal article" date="2021" name="Curr. Genet.">
        <title>Genetic response to nitrogen starvation in the aggressive Eucalyptus foliar pathogen Teratosphaeria destructans.</title>
        <authorList>
            <person name="Havenga M."/>
            <person name="Wingfield B.D."/>
            <person name="Wingfield M.J."/>
            <person name="Dreyer L.L."/>
            <person name="Roets F."/>
            <person name="Aylward J."/>
        </authorList>
    </citation>
    <scope>NUCLEOTIDE SEQUENCE [LARGE SCALE GENOMIC DNA]</scope>
    <source>
        <strain evidence="2">CMW44962</strain>
    </source>
</reference>
<dbReference type="AlphaFoldDB" id="A0A9W7W473"/>
<gene>
    <name evidence="2" type="ORF">Tdes44962_MAKER02031</name>
</gene>
<dbReference type="EMBL" id="RIBY02001001">
    <property type="protein sequence ID" value="KAH9834374.1"/>
    <property type="molecule type" value="Genomic_DNA"/>
</dbReference>
<keyword evidence="3" id="KW-1185">Reference proteome</keyword>
<comment type="caution">
    <text evidence="2">The sequence shown here is derived from an EMBL/GenBank/DDBJ whole genome shotgun (WGS) entry which is preliminary data.</text>
</comment>
<feature type="compositionally biased region" description="Basic residues" evidence="1">
    <location>
        <begin position="70"/>
        <end position="82"/>
    </location>
</feature>
<feature type="compositionally biased region" description="Low complexity" evidence="1">
    <location>
        <begin position="36"/>
        <end position="67"/>
    </location>
</feature>
<accession>A0A9W7W473</accession>
<evidence type="ECO:0000313" key="3">
    <source>
        <dbReference type="Proteomes" id="UP001138500"/>
    </source>
</evidence>
<feature type="region of interest" description="Disordered" evidence="1">
    <location>
        <begin position="26"/>
        <end position="82"/>
    </location>
</feature>
<organism evidence="2 3">
    <name type="scientific">Teratosphaeria destructans</name>
    <dbReference type="NCBI Taxonomy" id="418781"/>
    <lineage>
        <taxon>Eukaryota</taxon>
        <taxon>Fungi</taxon>
        <taxon>Dikarya</taxon>
        <taxon>Ascomycota</taxon>
        <taxon>Pezizomycotina</taxon>
        <taxon>Dothideomycetes</taxon>
        <taxon>Dothideomycetidae</taxon>
        <taxon>Mycosphaerellales</taxon>
        <taxon>Teratosphaeriaceae</taxon>
        <taxon>Teratosphaeria</taxon>
    </lineage>
</organism>
<reference evidence="2 3" key="1">
    <citation type="journal article" date="2018" name="IMA Fungus">
        <title>IMA Genome-F 10: Nine draft genome sequences of Claviceps purpurea s.lat., including C. arundinis, C. humidiphila, and C. cf. spartinae, pseudomolecules for the pitch canker pathogen Fusarium circinatum, draft genome of Davidsoniella eucalypti, Grosmannia galeiformis, Quambalaria eucalypti, and Teratosphaeria destructans.</title>
        <authorList>
            <person name="Wingfield B.D."/>
            <person name="Liu M."/>
            <person name="Nguyen H.D."/>
            <person name="Lane F.A."/>
            <person name="Morgan S.W."/>
            <person name="De Vos L."/>
            <person name="Wilken P.M."/>
            <person name="Duong T.A."/>
            <person name="Aylward J."/>
            <person name="Coetzee M.P."/>
            <person name="Dadej K."/>
            <person name="De Beer Z.W."/>
            <person name="Findlay W."/>
            <person name="Havenga M."/>
            <person name="Kolarik M."/>
            <person name="Menzies J.G."/>
            <person name="Naidoo K."/>
            <person name="Pochopski O."/>
            <person name="Shoukouhi P."/>
            <person name="Santana Q.C."/>
            <person name="Seifert K.A."/>
            <person name="Soal N."/>
            <person name="Steenkamp E.T."/>
            <person name="Tatham C.T."/>
            <person name="van der Nest M.A."/>
            <person name="Wingfield M.J."/>
        </authorList>
    </citation>
    <scope>NUCLEOTIDE SEQUENCE [LARGE SCALE GENOMIC DNA]</scope>
    <source>
        <strain evidence="2">CMW44962</strain>
    </source>
</reference>
<protein>
    <submittedName>
        <fullName evidence="2">Uncharacterized protein</fullName>
    </submittedName>
</protein>
<proteinExistence type="predicted"/>
<dbReference type="Proteomes" id="UP001138500">
    <property type="component" value="Unassembled WGS sequence"/>
</dbReference>
<evidence type="ECO:0000256" key="1">
    <source>
        <dbReference type="SAM" id="MobiDB-lite"/>
    </source>
</evidence>